<organism evidence="3 4">
    <name type="scientific">Rhizobium phage RHph_Y3_43</name>
    <dbReference type="NCBI Taxonomy" id="2509778"/>
    <lineage>
        <taxon>Viruses</taxon>
        <taxon>Duplodnaviria</taxon>
        <taxon>Heunggongvirae</taxon>
        <taxon>Uroviricota</taxon>
        <taxon>Caudoviricetes</taxon>
        <taxon>Kleczkowskavirus</taxon>
        <taxon>Kleczkowskavirus RHEph4</taxon>
    </lineage>
</organism>
<dbReference type="Proteomes" id="UP000649522">
    <property type="component" value="Segment"/>
</dbReference>
<dbReference type="InterPro" id="IPR027417">
    <property type="entry name" value="P-loop_NTPase"/>
</dbReference>
<name>A0A7S5QZL8_9CAUD</name>
<accession>A0A7S5QZL8</accession>
<dbReference type="EMBL" id="MN988501">
    <property type="protein sequence ID" value="QIG68953.1"/>
    <property type="molecule type" value="Genomic_DNA"/>
</dbReference>
<dbReference type="InterPro" id="IPR052380">
    <property type="entry name" value="Viral_DNA_packaging_terminase"/>
</dbReference>
<proteinExistence type="predicted"/>
<evidence type="ECO:0000259" key="2">
    <source>
        <dbReference type="Pfam" id="PF17288"/>
    </source>
</evidence>
<feature type="domain" description="Phage terminase large subunit N-terminal" evidence="1">
    <location>
        <begin position="117"/>
        <end position="254"/>
    </location>
</feature>
<dbReference type="PANTHER" id="PTHR39184:SF1">
    <property type="entry name" value="PBSX PHAGE TERMINASE LARGE SUBUNIT"/>
    <property type="match status" value="1"/>
</dbReference>
<dbReference type="InterPro" id="IPR035413">
    <property type="entry name" value="Terminase_L_C"/>
</dbReference>
<dbReference type="PANTHER" id="PTHR39184">
    <property type="match status" value="1"/>
</dbReference>
<feature type="domain" description="Phage terminase large subunit N-terminal" evidence="1">
    <location>
        <begin position="27"/>
        <end position="82"/>
    </location>
</feature>
<dbReference type="Gene3D" id="3.30.420.280">
    <property type="match status" value="1"/>
</dbReference>
<dbReference type="InterPro" id="IPR035412">
    <property type="entry name" value="Terminase_L_N"/>
</dbReference>
<sequence length="468" mass="53492">MTKHVAPPKIIIDTPRVFAPLLRRRRFRGIKGGRGSGKSHFVGEDLVETAIRQHTRAVCAREVQNSIKDSSKQLIEDKINLLAQRVAGAIFAADQSILVPGDPKIVRKFLSQWRITEREIIYTPTDSLFIFRGLQNHTAASIKSLEGFTDFWAEEAQTLTQRSIDLAVPTFRKGSQLTFTWNPDQKGDPVEKIFSDEGIIALKPGMKRPPDQDPDFCLVEANYYDNPYFPEELRRDMERDKRRDPDKYRHVWLGGYRMMSGSRVFTNWKVEDFETPANARFYFGADWGFSVDPTALIRCWIGRWEDGRAIADPKGDKLFIDREAYAVGCEIDNTPALFAGNDVREPPRWQNPNKYPGIPGATEWPLTADNARPETISYMKRHGFGRIQPSIKGKGSVEDGIEFIKNFDIIVHPDCIHAIDELASYSYKIDKKTNEILPVLEDDHNHVIDAIRYALESTRRSNYTLSNL</sequence>
<feature type="domain" description="Phage terminase large subunit C-terminal" evidence="2">
    <location>
        <begin position="367"/>
        <end position="456"/>
    </location>
</feature>
<gene>
    <name evidence="3" type="ORF">EVB73_017</name>
</gene>
<dbReference type="Pfam" id="PF17288">
    <property type="entry name" value="Terminase_3C"/>
    <property type="match status" value="1"/>
</dbReference>
<evidence type="ECO:0000259" key="1">
    <source>
        <dbReference type="Pfam" id="PF04466"/>
    </source>
</evidence>
<evidence type="ECO:0000313" key="4">
    <source>
        <dbReference type="Proteomes" id="UP000649522"/>
    </source>
</evidence>
<reference evidence="3" key="1">
    <citation type="submission" date="2020-01" db="EMBL/GenBank/DDBJ databases">
        <title>Patterns of diversity and host range of bacteriophage communities associated with bean-nodulatin bacteria.</title>
        <authorList>
            <person name="Vann Cauwenberghe J."/>
            <person name="Santamaria R.I."/>
            <person name="Bustos P."/>
            <person name="Juarez S."/>
            <person name="Gonzalez V."/>
        </authorList>
    </citation>
    <scope>NUCLEOTIDE SEQUENCE</scope>
</reference>
<protein>
    <submittedName>
        <fullName evidence="3">Terminase large subunit protein</fullName>
    </submittedName>
</protein>
<dbReference type="Pfam" id="PF04466">
    <property type="entry name" value="Terminase_3"/>
    <property type="match status" value="2"/>
</dbReference>
<evidence type="ECO:0000313" key="3">
    <source>
        <dbReference type="EMBL" id="QIG68953.1"/>
    </source>
</evidence>
<dbReference type="Gene3D" id="3.40.50.300">
    <property type="entry name" value="P-loop containing nucleotide triphosphate hydrolases"/>
    <property type="match status" value="1"/>
</dbReference>